<dbReference type="GO" id="GO:0003677">
    <property type="term" value="F:DNA binding"/>
    <property type="evidence" value="ECO:0007669"/>
    <property type="project" value="UniProtKB-KW"/>
</dbReference>
<evidence type="ECO:0000256" key="5">
    <source>
        <dbReference type="ARBA" id="ARBA00023163"/>
    </source>
</evidence>
<dbReference type="NCBIfam" id="TIGR02044">
    <property type="entry name" value="CueR"/>
    <property type="match status" value="1"/>
</dbReference>
<name>A0A0D6PDW3_9PROT</name>
<dbReference type="GO" id="GO:0005507">
    <property type="term" value="F:copper ion binding"/>
    <property type="evidence" value="ECO:0007669"/>
    <property type="project" value="InterPro"/>
</dbReference>
<protein>
    <submittedName>
        <fullName evidence="8">Transcriptional regulator MerR</fullName>
    </submittedName>
</protein>
<dbReference type="InterPro" id="IPR047057">
    <property type="entry name" value="MerR_fam"/>
</dbReference>
<feature type="region of interest" description="Disordered" evidence="6">
    <location>
        <begin position="137"/>
        <end position="159"/>
    </location>
</feature>
<dbReference type="PANTHER" id="PTHR30204:SF94">
    <property type="entry name" value="HEAVY METAL-DEPENDENT TRANSCRIPTIONAL REGULATOR HI_0293-RELATED"/>
    <property type="match status" value="1"/>
</dbReference>
<dbReference type="PROSITE" id="PS00552">
    <property type="entry name" value="HTH_MERR_1"/>
    <property type="match status" value="1"/>
</dbReference>
<keyword evidence="4" id="KW-0238">DNA-binding</keyword>
<dbReference type="CDD" id="cd01108">
    <property type="entry name" value="HTH_CueR"/>
    <property type="match status" value="1"/>
</dbReference>
<evidence type="ECO:0000313" key="8">
    <source>
        <dbReference type="EMBL" id="GAN79852.1"/>
    </source>
</evidence>
<accession>A0A0D6PDW3</accession>
<dbReference type="InterPro" id="IPR000551">
    <property type="entry name" value="MerR-type_HTH_dom"/>
</dbReference>
<dbReference type="SUPFAM" id="SSF46955">
    <property type="entry name" value="Putative DNA-binding domain"/>
    <property type="match status" value="1"/>
</dbReference>
<dbReference type="InterPro" id="IPR009061">
    <property type="entry name" value="DNA-bd_dom_put_sf"/>
</dbReference>
<evidence type="ECO:0000256" key="1">
    <source>
        <dbReference type="ARBA" id="ARBA00004496"/>
    </source>
</evidence>
<dbReference type="EMBL" id="BANC01000033">
    <property type="protein sequence ID" value="GAN79852.1"/>
    <property type="molecule type" value="Genomic_DNA"/>
</dbReference>
<dbReference type="InterPro" id="IPR011789">
    <property type="entry name" value="CueR"/>
</dbReference>
<dbReference type="GO" id="GO:0003700">
    <property type="term" value="F:DNA-binding transcription factor activity"/>
    <property type="evidence" value="ECO:0007669"/>
    <property type="project" value="InterPro"/>
</dbReference>
<organism evidence="8 9">
    <name type="scientific">Acidocella aminolytica 101 = DSM 11237</name>
    <dbReference type="NCBI Taxonomy" id="1120923"/>
    <lineage>
        <taxon>Bacteria</taxon>
        <taxon>Pseudomonadati</taxon>
        <taxon>Pseudomonadota</taxon>
        <taxon>Alphaproteobacteria</taxon>
        <taxon>Acetobacterales</taxon>
        <taxon>Acidocellaceae</taxon>
        <taxon>Acidocella</taxon>
    </lineage>
</organism>
<dbReference type="Pfam" id="PF13411">
    <property type="entry name" value="MerR_1"/>
    <property type="match status" value="1"/>
</dbReference>
<evidence type="ECO:0000259" key="7">
    <source>
        <dbReference type="PROSITE" id="PS50937"/>
    </source>
</evidence>
<keyword evidence="9" id="KW-1185">Reference proteome</keyword>
<dbReference type="PRINTS" id="PR00040">
    <property type="entry name" value="HTHMERR"/>
</dbReference>
<dbReference type="GO" id="GO:0005737">
    <property type="term" value="C:cytoplasm"/>
    <property type="evidence" value="ECO:0007669"/>
    <property type="project" value="UniProtKB-SubCell"/>
</dbReference>
<dbReference type="STRING" id="1120923.SAMN02746095_02611"/>
<comment type="caution">
    <text evidence="8">The sequence shown here is derived from an EMBL/GenBank/DDBJ whole genome shotgun (WGS) entry which is preliminary data.</text>
</comment>
<proteinExistence type="predicted"/>
<comment type="subcellular location">
    <subcellularLocation>
        <location evidence="1">Cytoplasm</location>
    </subcellularLocation>
</comment>
<evidence type="ECO:0000256" key="6">
    <source>
        <dbReference type="SAM" id="MobiDB-lite"/>
    </source>
</evidence>
<keyword evidence="2" id="KW-0963">Cytoplasm</keyword>
<dbReference type="GO" id="GO:0045893">
    <property type="term" value="P:positive regulation of DNA-templated transcription"/>
    <property type="evidence" value="ECO:0007669"/>
    <property type="project" value="InterPro"/>
</dbReference>
<dbReference type="Gene3D" id="1.10.1660.10">
    <property type="match status" value="1"/>
</dbReference>
<dbReference type="SMART" id="SM00422">
    <property type="entry name" value="HTH_MERR"/>
    <property type="match status" value="1"/>
</dbReference>
<feature type="domain" description="HTH merR-type" evidence="7">
    <location>
        <begin position="1"/>
        <end position="71"/>
    </location>
</feature>
<evidence type="ECO:0000256" key="2">
    <source>
        <dbReference type="ARBA" id="ARBA00022490"/>
    </source>
</evidence>
<sequence>MPTIISDAAKRSGVSAKMIRYYESIGLLPQVDRTENNYRTYSESDIHTLRFVRRARDLGYSISNIKHLLSLWRDQHRASADVKRIALDHANSLRHKITEMEAMLQAVEHLAEHCRGDHRPDCPIMDDLAVGLTAPTRGPGIRAHQGTHGRYASQKGLRA</sequence>
<evidence type="ECO:0000256" key="3">
    <source>
        <dbReference type="ARBA" id="ARBA00023015"/>
    </source>
</evidence>
<dbReference type="PANTHER" id="PTHR30204">
    <property type="entry name" value="REDOX-CYCLING DRUG-SENSING TRANSCRIPTIONAL ACTIVATOR SOXR"/>
    <property type="match status" value="1"/>
</dbReference>
<evidence type="ECO:0000256" key="4">
    <source>
        <dbReference type="ARBA" id="ARBA00023125"/>
    </source>
</evidence>
<keyword evidence="5" id="KW-0804">Transcription</keyword>
<gene>
    <name evidence="8" type="ORF">Aam_033_002</name>
</gene>
<reference evidence="8 9" key="1">
    <citation type="submission" date="2012-11" db="EMBL/GenBank/DDBJ databases">
        <title>Whole genome sequence of Acidocella aminolytica 101 = DSM 11237.</title>
        <authorList>
            <person name="Azuma Y."/>
            <person name="Higashiura N."/>
            <person name="Hirakawa H."/>
            <person name="Matsushita K."/>
        </authorList>
    </citation>
    <scope>NUCLEOTIDE SEQUENCE [LARGE SCALE GENOMIC DNA]</scope>
    <source>
        <strain evidence="9">101 / DSM 11237</strain>
    </source>
</reference>
<dbReference type="RefSeq" id="WP_199444682.1">
    <property type="nucleotide sequence ID" value="NZ_BANC01000033.1"/>
</dbReference>
<dbReference type="Proteomes" id="UP000032668">
    <property type="component" value="Unassembled WGS sequence"/>
</dbReference>
<dbReference type="PROSITE" id="PS50937">
    <property type="entry name" value="HTH_MERR_2"/>
    <property type="match status" value="1"/>
</dbReference>
<evidence type="ECO:0000313" key="9">
    <source>
        <dbReference type="Proteomes" id="UP000032668"/>
    </source>
</evidence>
<keyword evidence="3" id="KW-0805">Transcription regulation</keyword>
<dbReference type="AlphaFoldDB" id="A0A0D6PDW3"/>